<feature type="chain" id="PRO_5035243418" description="Secreted protein" evidence="1">
    <location>
        <begin position="33"/>
        <end position="396"/>
    </location>
</feature>
<protein>
    <recommendedName>
        <fullName evidence="4">Secreted protein</fullName>
    </recommendedName>
</protein>
<reference evidence="2 3" key="1">
    <citation type="submission" date="2021-01" db="EMBL/GenBank/DDBJ databases">
        <title>Whole genome shotgun sequence of Catellatospora bangladeshensis NBRC 107357.</title>
        <authorList>
            <person name="Komaki H."/>
            <person name="Tamura T."/>
        </authorList>
    </citation>
    <scope>NUCLEOTIDE SEQUENCE [LARGE SCALE GENOMIC DNA]</scope>
    <source>
        <strain evidence="2 3">NBRC 107357</strain>
    </source>
</reference>
<evidence type="ECO:0000256" key="1">
    <source>
        <dbReference type="SAM" id="SignalP"/>
    </source>
</evidence>
<accession>A0A8J3JJI6</accession>
<dbReference type="AlphaFoldDB" id="A0A8J3JJI6"/>
<proteinExistence type="predicted"/>
<sequence>MLIPRRSLLTGLIAVPAAGAAGALLGGAPAGAAPAAIDRTAFKLRRRAGSYAAAIAGLDAALPNVTVQQVLDDGNRVATRLTASEGAALVTNFAAGFRFESGDVGTAEWMPQGITTSSDALDSGVYEDRKAVLVSWYSTAVDGEKGVRVSFVNRTDPAAPRYRHVLLVEPYTSGGVHSFRPINVHAGGIAWYGHHLYVVDTNRGLRIFDLNHLWQTSTTSSTTCGRQSDGSYQAFGYKYVLPQSLAYDQVGTGGLVFSFISLDRSTSPDSLLIGEYGNPGTGTRLARWGVDYTDRELVHDSGSTTDATASWAYRVDVTSMQGALSLNGKYFLSTSDGDANDGDLATWTPGGSVVMHYDTLPIGCEDLTYRPSVDELWTVTEYAGRRVAISVKAGAF</sequence>
<evidence type="ECO:0008006" key="4">
    <source>
        <dbReference type="Google" id="ProtNLM"/>
    </source>
</evidence>
<dbReference type="EMBL" id="BONF01000016">
    <property type="protein sequence ID" value="GIF81863.1"/>
    <property type="molecule type" value="Genomic_DNA"/>
</dbReference>
<evidence type="ECO:0000313" key="2">
    <source>
        <dbReference type="EMBL" id="GIF81863.1"/>
    </source>
</evidence>
<comment type="caution">
    <text evidence="2">The sequence shown here is derived from an EMBL/GenBank/DDBJ whole genome shotgun (WGS) entry which is preliminary data.</text>
</comment>
<dbReference type="Proteomes" id="UP000601223">
    <property type="component" value="Unassembled WGS sequence"/>
</dbReference>
<name>A0A8J3JJI6_9ACTN</name>
<dbReference type="InterPro" id="IPR006311">
    <property type="entry name" value="TAT_signal"/>
</dbReference>
<dbReference type="RefSeq" id="WP_203746503.1">
    <property type="nucleotide sequence ID" value="NZ_BONF01000016.1"/>
</dbReference>
<keyword evidence="3" id="KW-1185">Reference proteome</keyword>
<gene>
    <name evidence="2" type="ORF">Cba03nite_32120</name>
</gene>
<organism evidence="2 3">
    <name type="scientific">Catellatospora bangladeshensis</name>
    <dbReference type="NCBI Taxonomy" id="310355"/>
    <lineage>
        <taxon>Bacteria</taxon>
        <taxon>Bacillati</taxon>
        <taxon>Actinomycetota</taxon>
        <taxon>Actinomycetes</taxon>
        <taxon>Micromonosporales</taxon>
        <taxon>Micromonosporaceae</taxon>
        <taxon>Catellatospora</taxon>
    </lineage>
</organism>
<evidence type="ECO:0000313" key="3">
    <source>
        <dbReference type="Proteomes" id="UP000601223"/>
    </source>
</evidence>
<dbReference type="PROSITE" id="PS51318">
    <property type="entry name" value="TAT"/>
    <property type="match status" value="1"/>
</dbReference>
<keyword evidence="1" id="KW-0732">Signal</keyword>
<feature type="signal peptide" evidence="1">
    <location>
        <begin position="1"/>
        <end position="32"/>
    </location>
</feature>